<reference evidence="1 2" key="1">
    <citation type="submission" date="2023-01" db="EMBL/GenBank/DDBJ databases">
        <title>Novel diversity within Roseofilum (Cyanobacteria; Desertifilaceae) from marine benthic mats with descriptions of four novel species.</title>
        <authorList>
            <person name="Wang Y."/>
            <person name="Berthold D.E."/>
            <person name="Hu J."/>
            <person name="Lefler F.W."/>
            <person name="Laughinghouse H.D. IV."/>
        </authorList>
    </citation>
    <scope>NUCLEOTIDE SEQUENCE [LARGE SCALE GENOMIC DNA]</scope>
    <source>
        <strain evidence="1 2">BLCC-M114</strain>
    </source>
</reference>
<proteinExistence type="predicted"/>
<evidence type="ECO:0000313" key="2">
    <source>
        <dbReference type="Proteomes" id="UP001235849"/>
    </source>
</evidence>
<dbReference type="RefSeq" id="WP_283768973.1">
    <property type="nucleotide sequence ID" value="NZ_JAQOSO010000112.1"/>
</dbReference>
<evidence type="ECO:0000313" key="1">
    <source>
        <dbReference type="EMBL" id="MDJ1176697.1"/>
    </source>
</evidence>
<protein>
    <submittedName>
        <fullName evidence="1">Uncharacterized protein</fullName>
    </submittedName>
</protein>
<organism evidence="1 2">
    <name type="scientific">Roseofilum capinflatum BLCC-M114</name>
    <dbReference type="NCBI Taxonomy" id="3022440"/>
    <lineage>
        <taxon>Bacteria</taxon>
        <taxon>Bacillati</taxon>
        <taxon>Cyanobacteriota</taxon>
        <taxon>Cyanophyceae</taxon>
        <taxon>Desertifilales</taxon>
        <taxon>Desertifilaceae</taxon>
        <taxon>Roseofilum</taxon>
        <taxon>Roseofilum capinflatum</taxon>
    </lineage>
</organism>
<keyword evidence="2" id="KW-1185">Reference proteome</keyword>
<dbReference type="Proteomes" id="UP001235849">
    <property type="component" value="Unassembled WGS sequence"/>
</dbReference>
<comment type="caution">
    <text evidence="1">The sequence shown here is derived from an EMBL/GenBank/DDBJ whole genome shotgun (WGS) entry which is preliminary data.</text>
</comment>
<gene>
    <name evidence="1" type="ORF">PMG25_21645</name>
</gene>
<sequence length="59" mass="6548">MPQPCQGDEQGRTRLRVFGYASRKSLNLEGVNLAIAIARNDGFSYSTLLILGDADYTKR</sequence>
<accession>A0ABT7BBX8</accession>
<name>A0ABT7BBX8_9CYAN</name>
<dbReference type="EMBL" id="JAQOSO010000112">
    <property type="protein sequence ID" value="MDJ1176697.1"/>
    <property type="molecule type" value="Genomic_DNA"/>
</dbReference>